<evidence type="ECO:0000313" key="1">
    <source>
        <dbReference type="EMBL" id="KNC22607.1"/>
    </source>
</evidence>
<accession>A0A0L0BRE3</accession>
<proteinExistence type="predicted"/>
<dbReference type="EMBL" id="JRES01001480">
    <property type="protein sequence ID" value="KNC22607.1"/>
    <property type="molecule type" value="Genomic_DNA"/>
</dbReference>
<organism evidence="1 2">
    <name type="scientific">Lucilia cuprina</name>
    <name type="common">Green bottle fly</name>
    <name type="synonym">Australian sheep blowfly</name>
    <dbReference type="NCBI Taxonomy" id="7375"/>
    <lineage>
        <taxon>Eukaryota</taxon>
        <taxon>Metazoa</taxon>
        <taxon>Ecdysozoa</taxon>
        <taxon>Arthropoda</taxon>
        <taxon>Hexapoda</taxon>
        <taxon>Insecta</taxon>
        <taxon>Pterygota</taxon>
        <taxon>Neoptera</taxon>
        <taxon>Endopterygota</taxon>
        <taxon>Diptera</taxon>
        <taxon>Brachycera</taxon>
        <taxon>Muscomorpha</taxon>
        <taxon>Oestroidea</taxon>
        <taxon>Calliphoridae</taxon>
        <taxon>Luciliinae</taxon>
        <taxon>Lucilia</taxon>
    </lineage>
</organism>
<keyword evidence="2" id="KW-1185">Reference proteome</keyword>
<evidence type="ECO:0000313" key="2">
    <source>
        <dbReference type="Proteomes" id="UP000037069"/>
    </source>
</evidence>
<dbReference type="Proteomes" id="UP000037069">
    <property type="component" value="Unassembled WGS sequence"/>
</dbReference>
<gene>
    <name evidence="1" type="ORF">FF38_00182</name>
</gene>
<comment type="caution">
    <text evidence="1">The sequence shown here is derived from an EMBL/GenBank/DDBJ whole genome shotgun (WGS) entry which is preliminary data.</text>
</comment>
<reference evidence="1 2" key="1">
    <citation type="journal article" date="2015" name="Nat. Commun.">
        <title>Lucilia cuprina genome unlocks parasitic fly biology to underpin future interventions.</title>
        <authorList>
            <person name="Anstead C.A."/>
            <person name="Korhonen P.K."/>
            <person name="Young N.D."/>
            <person name="Hall R.S."/>
            <person name="Jex A.R."/>
            <person name="Murali S.C."/>
            <person name="Hughes D.S."/>
            <person name="Lee S.F."/>
            <person name="Perry T."/>
            <person name="Stroehlein A.J."/>
            <person name="Ansell B.R."/>
            <person name="Breugelmans B."/>
            <person name="Hofmann A."/>
            <person name="Qu J."/>
            <person name="Dugan S."/>
            <person name="Lee S.L."/>
            <person name="Chao H."/>
            <person name="Dinh H."/>
            <person name="Han Y."/>
            <person name="Doddapaneni H.V."/>
            <person name="Worley K.C."/>
            <person name="Muzny D.M."/>
            <person name="Ioannidis P."/>
            <person name="Waterhouse R.M."/>
            <person name="Zdobnov E.M."/>
            <person name="James P.J."/>
            <person name="Bagnall N.H."/>
            <person name="Kotze A.C."/>
            <person name="Gibbs R.A."/>
            <person name="Richards S."/>
            <person name="Batterham P."/>
            <person name="Gasser R.B."/>
        </authorList>
    </citation>
    <scope>NUCLEOTIDE SEQUENCE [LARGE SCALE GENOMIC DNA]</scope>
    <source>
        <strain evidence="1 2">LS</strain>
        <tissue evidence="1">Full body</tissue>
    </source>
</reference>
<dbReference type="AlphaFoldDB" id="A0A0L0BRE3"/>
<protein>
    <submittedName>
        <fullName evidence="1">Uncharacterized protein</fullName>
    </submittedName>
</protein>
<name>A0A0L0BRE3_LUCCU</name>
<sequence>MLATTTKEKASLISHIATSSFLMPAFSNNLGIAKAGAMGKSIGSVSASWKATTRAKGFKFIWAALSAVIKTKAEPPSFKVEALPAVTVPFSFWKTVDNLPNLSKLTRLYSSSSATITSALRFC</sequence>